<evidence type="ECO:0000313" key="3">
    <source>
        <dbReference type="Proteomes" id="UP000231383"/>
    </source>
</evidence>
<comment type="caution">
    <text evidence="2">The sequence shown here is derived from an EMBL/GenBank/DDBJ whole genome shotgun (WGS) entry which is preliminary data.</text>
</comment>
<evidence type="ECO:0000259" key="1">
    <source>
        <dbReference type="Pfam" id="PF01593"/>
    </source>
</evidence>
<dbReference type="EMBL" id="PFSC01000024">
    <property type="protein sequence ID" value="PJC33842.1"/>
    <property type="molecule type" value="Genomic_DNA"/>
</dbReference>
<feature type="domain" description="Amine oxidase" evidence="1">
    <location>
        <begin position="16"/>
        <end position="422"/>
    </location>
</feature>
<sequence length="430" mass="49788">MVSYEDMHVAIIGAGLTGLTAAYELQKKGHSVQIFEKEFLPGGLAMGFQRDNWEWPLEKHYHHIFTSDNEIRKLASEIGVPFHFSRPITSSYIDGDILQLDSPLKLLMFSKLTIAERLRMAAVLGYLRYISGWQSLEKYTTHEWLQKYLGMRPYKMLWEPLLIGKFGPHFKDISLSWFWARIKARTTKLGYPDHGFQKFADTLANKIIENGGSIKYKSEVTEIKENRLTIDGSVKDVDAIIVTVPNKLFMKLAPKLPGEYMDKLQSFKGIGALNMVLELDLSFLPDNVYWLNICDESYPFLAVVEHTHYIDKSHYHGSHIVYVGNYLPQDHRYFSLTDEELMNEYRPFLEKIHPQYSSHILSTTVFRVPFAQPIVTQDFSKRILPFQTPLKNVFLANMQQVYPWDRGTNFAVEMGKNVAHDIESSYEKHS</sequence>
<protein>
    <submittedName>
        <fullName evidence="2">Oxidoreductase</fullName>
    </submittedName>
</protein>
<dbReference type="SUPFAM" id="SSF51905">
    <property type="entry name" value="FAD/NAD(P)-binding domain"/>
    <property type="match status" value="1"/>
</dbReference>
<dbReference type="NCBIfam" id="NF005560">
    <property type="entry name" value="PRK07233.1"/>
    <property type="match status" value="1"/>
</dbReference>
<organism evidence="2 3">
    <name type="scientific">Candidatus Roizmanbacteria bacterium CG_4_9_14_0_2_um_filter_39_13</name>
    <dbReference type="NCBI Taxonomy" id="1974839"/>
    <lineage>
        <taxon>Bacteria</taxon>
        <taxon>Candidatus Roizmaniibacteriota</taxon>
    </lineage>
</organism>
<dbReference type="PRINTS" id="PR00419">
    <property type="entry name" value="ADXRDTASE"/>
</dbReference>
<gene>
    <name evidence="2" type="ORF">CO051_00880</name>
</gene>
<reference evidence="3" key="1">
    <citation type="submission" date="2017-09" db="EMBL/GenBank/DDBJ databases">
        <title>Depth-based differentiation of microbial function through sediment-hosted aquifers and enrichment of novel symbionts in the deep terrestrial subsurface.</title>
        <authorList>
            <person name="Probst A.J."/>
            <person name="Ladd B."/>
            <person name="Jarett J.K."/>
            <person name="Geller-Mcgrath D.E."/>
            <person name="Sieber C.M.K."/>
            <person name="Emerson J.B."/>
            <person name="Anantharaman K."/>
            <person name="Thomas B.C."/>
            <person name="Malmstrom R."/>
            <person name="Stieglmeier M."/>
            <person name="Klingl A."/>
            <person name="Woyke T."/>
            <person name="Ryan C.M."/>
            <person name="Banfield J.F."/>
        </authorList>
    </citation>
    <scope>NUCLEOTIDE SEQUENCE [LARGE SCALE GENOMIC DNA]</scope>
</reference>
<dbReference type="Gene3D" id="3.50.50.60">
    <property type="entry name" value="FAD/NAD(P)-binding domain"/>
    <property type="match status" value="1"/>
</dbReference>
<dbReference type="PANTHER" id="PTHR42923:SF46">
    <property type="entry name" value="AMINE OXIDASE"/>
    <property type="match status" value="1"/>
</dbReference>
<dbReference type="InterPro" id="IPR050464">
    <property type="entry name" value="Zeta_carotene_desat/Oxidored"/>
</dbReference>
<dbReference type="GO" id="GO:0016491">
    <property type="term" value="F:oxidoreductase activity"/>
    <property type="evidence" value="ECO:0007669"/>
    <property type="project" value="InterPro"/>
</dbReference>
<dbReference type="PANTHER" id="PTHR42923">
    <property type="entry name" value="PROTOPORPHYRINOGEN OXIDASE"/>
    <property type="match status" value="1"/>
</dbReference>
<accession>A0A2M8F3I5</accession>
<dbReference type="AlphaFoldDB" id="A0A2M8F3I5"/>
<dbReference type="Pfam" id="PF01593">
    <property type="entry name" value="Amino_oxidase"/>
    <property type="match status" value="1"/>
</dbReference>
<dbReference type="InterPro" id="IPR036188">
    <property type="entry name" value="FAD/NAD-bd_sf"/>
</dbReference>
<dbReference type="InterPro" id="IPR002937">
    <property type="entry name" value="Amino_oxidase"/>
</dbReference>
<dbReference type="Proteomes" id="UP000231383">
    <property type="component" value="Unassembled WGS sequence"/>
</dbReference>
<name>A0A2M8F3I5_9BACT</name>
<evidence type="ECO:0000313" key="2">
    <source>
        <dbReference type="EMBL" id="PJC33842.1"/>
    </source>
</evidence>
<proteinExistence type="predicted"/>